<dbReference type="eggNOG" id="ENOG5033PYU">
    <property type="taxonomic scope" value="Bacteria"/>
</dbReference>
<keyword evidence="2" id="KW-1185">Reference proteome</keyword>
<evidence type="ECO:0000313" key="2">
    <source>
        <dbReference type="Proteomes" id="UP000034681"/>
    </source>
</evidence>
<name>A0A0M2Q0W5_PROHO</name>
<dbReference type="Proteomes" id="UP000034681">
    <property type="component" value="Unassembled WGS sequence"/>
</dbReference>
<sequence length="265" mass="29480">MRWSAPLQPWLPRTLSWVGLGLMLPGILNPTPVQARTADTAPAAVTQDLAALDRAASAENLDEVLQYYDRNFLHGDGWTRSDIKQSLESLWERFDGLRYTTELLSWDELNGQVITETRTQIQGTEVTGKRTLALDSELHLKQYWSGNKIVREEVLAEQSLLSSGDAPPTLVVNLPPTVQVNSSFNFDVIVMEPLGDDLLLGGILDEPVREETFIDPSQMDLEPILAGGLFKVGRAPAVRDTRWISAVIVRKGGMTFVTQRLQVVE</sequence>
<evidence type="ECO:0008006" key="3">
    <source>
        <dbReference type="Google" id="ProtNLM"/>
    </source>
</evidence>
<dbReference type="AlphaFoldDB" id="A0A0M2Q0W5"/>
<reference evidence="1" key="1">
    <citation type="submission" date="2012-04" db="EMBL/GenBank/DDBJ databases">
        <authorList>
            <person name="Borisov I.G."/>
            <person name="Ivanikova N.V."/>
            <person name="Pinevich A.V."/>
        </authorList>
    </citation>
    <scope>NUCLEOTIDE SEQUENCE</scope>
    <source>
        <strain evidence="1">CALU 1027</strain>
    </source>
</reference>
<dbReference type="STRING" id="317619.GCA_000332315_01167"/>
<gene>
    <name evidence="1" type="ORF">PROH_11890</name>
</gene>
<evidence type="ECO:0000313" key="1">
    <source>
        <dbReference type="EMBL" id="KKJ00599.1"/>
    </source>
</evidence>
<protein>
    <recommendedName>
        <fullName evidence="3">Nuclear transport factor 2 family protein</fullName>
    </recommendedName>
</protein>
<comment type="caution">
    <text evidence="1">The sequence shown here is derived from an EMBL/GenBank/DDBJ whole genome shotgun (WGS) entry which is preliminary data.</text>
</comment>
<dbReference type="EMBL" id="AJTX02000004">
    <property type="protein sequence ID" value="KKJ00599.1"/>
    <property type="molecule type" value="Genomic_DNA"/>
</dbReference>
<accession>A0A0M2Q0W5</accession>
<proteinExistence type="predicted"/>
<organism evidence="1 2">
    <name type="scientific">Prochlorothrix hollandica PCC 9006 = CALU 1027</name>
    <dbReference type="NCBI Taxonomy" id="317619"/>
    <lineage>
        <taxon>Bacteria</taxon>
        <taxon>Bacillati</taxon>
        <taxon>Cyanobacteriota</taxon>
        <taxon>Cyanophyceae</taxon>
        <taxon>Prochlorotrichales</taxon>
        <taxon>Prochlorotrichaceae</taxon>
        <taxon>Prochlorothrix</taxon>
    </lineage>
</organism>